<dbReference type="AlphaFoldDB" id="A0A0M8KAT6"/>
<evidence type="ECO:0000313" key="1">
    <source>
        <dbReference type="EMBL" id="GAP63816.1"/>
    </source>
</evidence>
<keyword evidence="2" id="KW-1185">Reference proteome</keyword>
<name>A0A0M8KAT6_9CHLR</name>
<comment type="caution">
    <text evidence="1">The sequence shown here is derived from an EMBL/GenBank/DDBJ whole genome shotgun (WGS) entry which is preliminary data.</text>
</comment>
<reference evidence="1 2" key="1">
    <citation type="journal article" date="2015" name="Genome Announc.">
        <title>Draft Genome Sequence of a Heterotrophic Facultative Anaerobic Thermophilic Bacterium, Ardenticatena maritima Strain 110ST.</title>
        <authorList>
            <person name="Kawaichi S."/>
            <person name="Yoshida T."/>
            <person name="Sako Y."/>
            <person name="Nakamura R."/>
        </authorList>
    </citation>
    <scope>NUCLEOTIDE SEQUENCE [LARGE SCALE GENOMIC DNA]</scope>
    <source>
        <strain evidence="1 2">110S</strain>
    </source>
</reference>
<sequence length="64" mass="7443">MGTLNNGLESIFKNGLFHGTKDLFVYNVLRLLYRKKWVAEKWVCTNFCGKLFKPHLDNKSATHV</sequence>
<accession>A0A0M8KAT6</accession>
<organism evidence="1 2">
    <name type="scientific">Ardenticatena maritima</name>
    <dbReference type="NCBI Taxonomy" id="872965"/>
    <lineage>
        <taxon>Bacteria</taxon>
        <taxon>Bacillati</taxon>
        <taxon>Chloroflexota</taxon>
        <taxon>Ardenticatenia</taxon>
        <taxon>Ardenticatenales</taxon>
        <taxon>Ardenticatenaceae</taxon>
        <taxon>Ardenticatena</taxon>
    </lineage>
</organism>
<evidence type="ECO:0000313" key="2">
    <source>
        <dbReference type="Proteomes" id="UP000037784"/>
    </source>
</evidence>
<gene>
    <name evidence="1" type="ORF">ARMA_2239</name>
</gene>
<protein>
    <submittedName>
        <fullName evidence="1">Uncharacterized protein</fullName>
    </submittedName>
</protein>
<proteinExistence type="predicted"/>
<dbReference type="InParanoid" id="A0A0M8KAT6"/>
<dbReference type="EMBL" id="BBZA01000194">
    <property type="protein sequence ID" value="GAP63816.1"/>
    <property type="molecule type" value="Genomic_DNA"/>
</dbReference>
<dbReference type="Proteomes" id="UP000037784">
    <property type="component" value="Unassembled WGS sequence"/>
</dbReference>
<reference evidence="2" key="2">
    <citation type="submission" date="2015-08" db="EMBL/GenBank/DDBJ databases">
        <title>Draft Genome Sequence of a Heterotrophic Facultative Anaerobic Bacterium Ardenticatena maritima Strain 110S.</title>
        <authorList>
            <person name="Kawaichi S."/>
            <person name="Yoshida T."/>
            <person name="Sako Y."/>
            <person name="Nakamura R."/>
        </authorList>
    </citation>
    <scope>NUCLEOTIDE SEQUENCE [LARGE SCALE GENOMIC DNA]</scope>
    <source>
        <strain evidence="2">110S</strain>
    </source>
</reference>